<sequence length="89" mass="9891">ANCTRCHVVGDYNPNGGISSTPSFQLMVNALKDYQERFNTFYARPPHPAVIIIKGIKKLDDLPFNAAPVTLTQKNVKDITAFAKTLKKK</sequence>
<dbReference type="PROSITE" id="PS51007">
    <property type="entry name" value="CYTC"/>
    <property type="match status" value="1"/>
</dbReference>
<feature type="domain" description="Cytochrome c" evidence="3">
    <location>
        <begin position="1"/>
        <end position="87"/>
    </location>
</feature>
<dbReference type="InterPro" id="IPR009056">
    <property type="entry name" value="Cyt_c-like_dom"/>
</dbReference>
<gene>
    <name evidence="4" type="ORF">MNBD_ALPHA03-1451</name>
</gene>
<protein>
    <recommendedName>
        <fullName evidence="3">Cytochrome c domain-containing protein</fullName>
    </recommendedName>
</protein>
<dbReference type="GO" id="GO:0046872">
    <property type="term" value="F:metal ion binding"/>
    <property type="evidence" value="ECO:0007669"/>
    <property type="project" value="UniProtKB-KW"/>
</dbReference>
<accession>A0A3B1B5K4</accession>
<dbReference type="EMBL" id="UOFW01000197">
    <property type="protein sequence ID" value="VAX07183.1"/>
    <property type="molecule type" value="Genomic_DNA"/>
</dbReference>
<dbReference type="GO" id="GO:0020037">
    <property type="term" value="F:heme binding"/>
    <property type="evidence" value="ECO:0007669"/>
    <property type="project" value="InterPro"/>
</dbReference>
<name>A0A3B1B5K4_9ZZZZ</name>
<keyword evidence="1" id="KW-0479">Metal-binding</keyword>
<dbReference type="GO" id="GO:0009055">
    <property type="term" value="F:electron transfer activity"/>
    <property type="evidence" value="ECO:0007669"/>
    <property type="project" value="InterPro"/>
</dbReference>
<feature type="non-terminal residue" evidence="4">
    <location>
        <position position="1"/>
    </location>
</feature>
<organism evidence="4">
    <name type="scientific">hydrothermal vent metagenome</name>
    <dbReference type="NCBI Taxonomy" id="652676"/>
    <lineage>
        <taxon>unclassified sequences</taxon>
        <taxon>metagenomes</taxon>
        <taxon>ecological metagenomes</taxon>
    </lineage>
</organism>
<evidence type="ECO:0000313" key="4">
    <source>
        <dbReference type="EMBL" id="VAX07183.1"/>
    </source>
</evidence>
<reference evidence="4" key="1">
    <citation type="submission" date="2018-06" db="EMBL/GenBank/DDBJ databases">
        <authorList>
            <person name="Zhirakovskaya E."/>
        </authorList>
    </citation>
    <scope>NUCLEOTIDE SEQUENCE</scope>
</reference>
<evidence type="ECO:0000259" key="3">
    <source>
        <dbReference type="PROSITE" id="PS51007"/>
    </source>
</evidence>
<evidence type="ECO:0000256" key="2">
    <source>
        <dbReference type="ARBA" id="ARBA00023004"/>
    </source>
</evidence>
<dbReference type="AlphaFoldDB" id="A0A3B1B5K4"/>
<evidence type="ECO:0000256" key="1">
    <source>
        <dbReference type="ARBA" id="ARBA00022723"/>
    </source>
</evidence>
<proteinExistence type="predicted"/>
<keyword evidence="2" id="KW-0408">Iron</keyword>